<evidence type="ECO:0000256" key="6">
    <source>
        <dbReference type="PIRNR" id="PIRNR000799"/>
    </source>
</evidence>
<evidence type="ECO:0000256" key="1">
    <source>
        <dbReference type="ARBA" id="ARBA00004123"/>
    </source>
</evidence>
<evidence type="ECO:0000313" key="9">
    <source>
        <dbReference type="Proteomes" id="UP000887569"/>
    </source>
</evidence>
<dbReference type="Proteomes" id="UP000887569">
    <property type="component" value="Unplaced"/>
</dbReference>
<dbReference type="GO" id="GO:0008622">
    <property type="term" value="C:epsilon DNA polymerase complex"/>
    <property type="evidence" value="ECO:0007669"/>
    <property type="project" value="UniProtKB-UniRule"/>
</dbReference>
<comment type="subcellular location">
    <subcellularLocation>
        <location evidence="1 6">Nucleus</location>
    </subcellularLocation>
</comment>
<dbReference type="InterPro" id="IPR024639">
    <property type="entry name" value="DNA_pol_e_bsu_N"/>
</dbReference>
<keyword evidence="3 6" id="KW-0235">DNA replication</keyword>
<dbReference type="InterPro" id="IPR016266">
    <property type="entry name" value="POLE2"/>
</dbReference>
<name>A0A915CGR4_PARUN</name>
<comment type="similarity">
    <text evidence="2 6">Belongs to the DNA polymerase epsilon subunit B family.</text>
</comment>
<keyword evidence="5 6" id="KW-0539">Nucleus</keyword>
<dbReference type="AlphaFoldDB" id="A0A915CGR4"/>
<keyword evidence="9" id="KW-1185">Reference proteome</keyword>
<reference evidence="10" key="1">
    <citation type="submission" date="2022-11" db="UniProtKB">
        <authorList>
            <consortium name="WormBaseParasite"/>
        </authorList>
    </citation>
    <scope>IDENTIFICATION</scope>
</reference>
<dbReference type="PIRSF" id="PIRSF000799">
    <property type="entry name" value="DNA_pol_eps_2"/>
    <property type="match status" value="1"/>
</dbReference>
<dbReference type="GO" id="GO:0003677">
    <property type="term" value="F:DNA binding"/>
    <property type="evidence" value="ECO:0007669"/>
    <property type="project" value="UniProtKB-UniRule"/>
</dbReference>
<comment type="function">
    <text evidence="6">Participates in DNA repair and in chromosomal DNA replication.</text>
</comment>
<evidence type="ECO:0000256" key="3">
    <source>
        <dbReference type="ARBA" id="ARBA00022705"/>
    </source>
</evidence>
<feature type="domain" description="DNA polymerase alpha/delta/epsilon subunit B" evidence="7">
    <location>
        <begin position="280"/>
        <end position="483"/>
    </location>
</feature>
<accession>A0A915CGR4</accession>
<organism evidence="9 10">
    <name type="scientific">Parascaris univalens</name>
    <name type="common">Nematode worm</name>
    <dbReference type="NCBI Taxonomy" id="6257"/>
    <lineage>
        <taxon>Eukaryota</taxon>
        <taxon>Metazoa</taxon>
        <taxon>Ecdysozoa</taxon>
        <taxon>Nematoda</taxon>
        <taxon>Chromadorea</taxon>
        <taxon>Rhabditida</taxon>
        <taxon>Spirurina</taxon>
        <taxon>Ascaridomorpha</taxon>
        <taxon>Ascaridoidea</taxon>
        <taxon>Ascarididae</taxon>
        <taxon>Parascaris</taxon>
    </lineage>
</organism>
<evidence type="ECO:0000256" key="5">
    <source>
        <dbReference type="ARBA" id="ARBA00023242"/>
    </source>
</evidence>
<dbReference type="Pfam" id="PF04042">
    <property type="entry name" value="DNA_pol_E_B"/>
    <property type="match status" value="1"/>
</dbReference>
<evidence type="ECO:0000259" key="8">
    <source>
        <dbReference type="Pfam" id="PF12213"/>
    </source>
</evidence>
<dbReference type="PANTHER" id="PTHR12708:SF0">
    <property type="entry name" value="DNA POLYMERASE EPSILON SUBUNIT 2"/>
    <property type="match status" value="1"/>
</dbReference>
<evidence type="ECO:0000256" key="4">
    <source>
        <dbReference type="ARBA" id="ARBA00023125"/>
    </source>
</evidence>
<dbReference type="GO" id="GO:0042276">
    <property type="term" value="P:error-prone translesion synthesis"/>
    <property type="evidence" value="ECO:0007669"/>
    <property type="project" value="TreeGrafter"/>
</dbReference>
<evidence type="ECO:0000313" key="10">
    <source>
        <dbReference type="WBParaSite" id="PgR165_g007_t01"/>
    </source>
</evidence>
<dbReference type="Gene3D" id="3.60.21.60">
    <property type="match status" value="1"/>
</dbReference>
<protein>
    <recommendedName>
        <fullName evidence="6">DNA polymerase epsilon subunit</fullName>
    </recommendedName>
    <alternativeName>
        <fullName evidence="6">DNA polymerase II subunit 2</fullName>
    </alternativeName>
</protein>
<feature type="domain" description="DNA polymerase epsilon subunit B N-terminal" evidence="8">
    <location>
        <begin position="14"/>
        <end position="84"/>
    </location>
</feature>
<keyword evidence="4 6" id="KW-0238">DNA-binding</keyword>
<evidence type="ECO:0000256" key="2">
    <source>
        <dbReference type="ARBA" id="ARBA00009560"/>
    </source>
</evidence>
<dbReference type="InterPro" id="IPR007185">
    <property type="entry name" value="DNA_pol_a/d/e_bsu"/>
</dbReference>
<dbReference type="GO" id="GO:0006261">
    <property type="term" value="P:DNA-templated DNA replication"/>
    <property type="evidence" value="ECO:0007669"/>
    <property type="project" value="InterPro"/>
</dbReference>
<sequence>FTIQSYRRMSVDSDRLRKQLKTAFQLRSYSLKRDTLEYAVNILTEFDEAQRSRWIERIIDSISKLSLNSPLLDLETFQSAVTNCANRNTSKSEPLFNVIDIFSAPRFDYDVSLNKLVLIPGEASAIGKCDDAINLLRNRLKLVHQRVLRSSAFEHYQLSTVETLLGSASKVDNVIVLGLLTQCSPDSYQLEDLTGSMPVDLTNATFHSGLFTDGGILLLEGSYSAGLLTVSGVGLPPIETADATRAFFGNENWFGGESPVAYRTVQRLRSANMKNTDARIVFLSDVWLDDPTVMKGLYSLFVGFSESPPIAFVFCGNFSSYAGTPDAYKRLIDGFRHLANIISEQIDENSQLAESHFVFVPGTDDPSIGTILPRPPLPFTLFGQMKKVPNCSFASNPCRIQYANREIVILRHDIIEKMCRNSIHMPSATRDIAEHFCRTIASVGHLTPLPLNVCPILWQMDYCLRLYPLPDLVVVADQFEQFALSQHECLFANPGSFARSQLEFHVYYPSSGEIESSSVSL</sequence>
<dbReference type="Gene3D" id="1.10.8.60">
    <property type="match status" value="1"/>
</dbReference>
<evidence type="ECO:0000259" key="7">
    <source>
        <dbReference type="Pfam" id="PF04042"/>
    </source>
</evidence>
<proteinExistence type="inferred from homology"/>
<dbReference type="Pfam" id="PF12213">
    <property type="entry name" value="Dpoe2NT"/>
    <property type="match status" value="1"/>
</dbReference>
<dbReference type="PANTHER" id="PTHR12708">
    <property type="entry name" value="DNA POLYMERASE EPSILON SUBUNIT B"/>
    <property type="match status" value="1"/>
</dbReference>
<dbReference type="WBParaSite" id="PgR165_g007_t01">
    <property type="protein sequence ID" value="PgR165_g007_t01"/>
    <property type="gene ID" value="PgR165_g007"/>
</dbReference>